<evidence type="ECO:0000313" key="2">
    <source>
        <dbReference type="EMBL" id="MBX72727.1"/>
    </source>
</evidence>
<dbReference type="EMBL" id="GGEC01092243">
    <property type="protein sequence ID" value="MBX72727.1"/>
    <property type="molecule type" value="Transcribed_RNA"/>
</dbReference>
<keyword evidence="1" id="KW-0812">Transmembrane</keyword>
<keyword evidence="1" id="KW-0472">Membrane</keyword>
<organism evidence="2">
    <name type="scientific">Rhizophora mucronata</name>
    <name type="common">Asiatic mangrove</name>
    <dbReference type="NCBI Taxonomy" id="61149"/>
    <lineage>
        <taxon>Eukaryota</taxon>
        <taxon>Viridiplantae</taxon>
        <taxon>Streptophyta</taxon>
        <taxon>Embryophyta</taxon>
        <taxon>Tracheophyta</taxon>
        <taxon>Spermatophyta</taxon>
        <taxon>Magnoliopsida</taxon>
        <taxon>eudicotyledons</taxon>
        <taxon>Gunneridae</taxon>
        <taxon>Pentapetalae</taxon>
        <taxon>rosids</taxon>
        <taxon>fabids</taxon>
        <taxon>Malpighiales</taxon>
        <taxon>Rhizophoraceae</taxon>
        <taxon>Rhizophora</taxon>
    </lineage>
</organism>
<keyword evidence="1" id="KW-1133">Transmembrane helix</keyword>
<feature type="transmembrane region" description="Helical" evidence="1">
    <location>
        <begin position="12"/>
        <end position="29"/>
    </location>
</feature>
<proteinExistence type="predicted"/>
<accession>A0A2P2R0K3</accession>
<protein>
    <submittedName>
        <fullName evidence="2">Uncharacterized protein</fullName>
    </submittedName>
</protein>
<name>A0A2P2R0K3_RHIMU</name>
<sequence length="44" mass="5150">MQLISQLEHGFASVHMIMIYVMLLIACFCSQIQTRTVPYYDLIQ</sequence>
<evidence type="ECO:0000256" key="1">
    <source>
        <dbReference type="SAM" id="Phobius"/>
    </source>
</evidence>
<dbReference type="AlphaFoldDB" id="A0A2P2R0K3"/>
<reference evidence="2" key="1">
    <citation type="submission" date="2018-02" db="EMBL/GenBank/DDBJ databases">
        <title>Rhizophora mucronata_Transcriptome.</title>
        <authorList>
            <person name="Meera S.P."/>
            <person name="Sreeshan A."/>
            <person name="Augustine A."/>
        </authorList>
    </citation>
    <scope>NUCLEOTIDE SEQUENCE</scope>
    <source>
        <tissue evidence="2">Leaf</tissue>
    </source>
</reference>